<evidence type="ECO:0000313" key="10">
    <source>
        <dbReference type="Proteomes" id="UP000190744"/>
    </source>
</evidence>
<dbReference type="PANTHER" id="PTHR46910:SF13">
    <property type="entry name" value="SPECIFIC TRANSCRIPTION FACTOR, PUTATIVE (AFU_ORTHOLOGUE AFUA_4G06190)-RELATED"/>
    <property type="match status" value="1"/>
</dbReference>
<evidence type="ECO:0000256" key="5">
    <source>
        <dbReference type="ARBA" id="ARBA00023242"/>
    </source>
</evidence>
<dbReference type="EMBL" id="LJBN01000007">
    <property type="protein sequence ID" value="OOQ91332.1"/>
    <property type="molecule type" value="Genomic_DNA"/>
</dbReference>
<evidence type="ECO:0000256" key="4">
    <source>
        <dbReference type="ARBA" id="ARBA00023163"/>
    </source>
</evidence>
<dbReference type="SMART" id="SM00906">
    <property type="entry name" value="Fungal_trans"/>
    <property type="match status" value="1"/>
</dbReference>
<keyword evidence="5" id="KW-0539">Nucleus</keyword>
<evidence type="ECO:0000259" key="8">
    <source>
        <dbReference type="PROSITE" id="PS50048"/>
    </source>
</evidence>
<dbReference type="InterPro" id="IPR001138">
    <property type="entry name" value="Zn2Cys6_DnaBD"/>
</dbReference>
<reference evidence="10" key="1">
    <citation type="submission" date="2015-09" db="EMBL/GenBank/DDBJ databases">
        <authorList>
            <person name="Fill T.P."/>
            <person name="Baretta J.F."/>
            <person name="de Almeida L.G."/>
            <person name="Rocha M."/>
            <person name="de Souza D.H."/>
            <person name="Malavazi I."/>
            <person name="Cerdeira L.T."/>
            <person name="Hong H."/>
            <person name="Samborskyy M."/>
            <person name="de Vasconcelos A.T."/>
            <person name="Leadlay P."/>
            <person name="Rodrigues-Filho E."/>
        </authorList>
    </citation>
    <scope>NUCLEOTIDE SEQUENCE [LARGE SCALE GENOMIC DNA]</scope>
    <source>
        <strain evidence="10">LaBioMMi 136</strain>
    </source>
</reference>
<dbReference type="InterPro" id="IPR007219">
    <property type="entry name" value="XnlR_reg_dom"/>
</dbReference>
<organism evidence="9 10">
    <name type="scientific">Penicillium brasilianum</name>
    <dbReference type="NCBI Taxonomy" id="104259"/>
    <lineage>
        <taxon>Eukaryota</taxon>
        <taxon>Fungi</taxon>
        <taxon>Dikarya</taxon>
        <taxon>Ascomycota</taxon>
        <taxon>Pezizomycotina</taxon>
        <taxon>Eurotiomycetes</taxon>
        <taxon>Eurotiomycetidae</taxon>
        <taxon>Eurotiales</taxon>
        <taxon>Aspergillaceae</taxon>
        <taxon>Penicillium</taxon>
    </lineage>
</organism>
<keyword evidence="7" id="KW-0812">Transmembrane</keyword>
<dbReference type="Pfam" id="PF00172">
    <property type="entry name" value="Zn_clus"/>
    <property type="match status" value="1"/>
</dbReference>
<feature type="compositionally biased region" description="Polar residues" evidence="6">
    <location>
        <begin position="722"/>
        <end position="734"/>
    </location>
</feature>
<name>A0A1S9S0T4_PENBI</name>
<dbReference type="GO" id="GO:0000981">
    <property type="term" value="F:DNA-binding transcription factor activity, RNA polymerase II-specific"/>
    <property type="evidence" value="ECO:0007669"/>
    <property type="project" value="InterPro"/>
</dbReference>
<accession>A0A1S9S0T4</accession>
<dbReference type="Gene3D" id="4.10.240.10">
    <property type="entry name" value="Zn(2)-C6 fungal-type DNA-binding domain"/>
    <property type="match status" value="1"/>
</dbReference>
<sequence>MQASATERPPSPLGSTPPPTRSKRAKYTAKACEYCHRRKIKCDGEFPCAACRCKDRECVKDYAPTQRDQLVKKRKHTQQAESSNTEDEEETSSTTKTTTALLLDRVSGIERQLQQLLASLGNHPKPGVSVDGEEHPQSLAEPAKPDKSADPPPSEVDTADPVFGPGDQLSYVGETSISRTLQQVEDSLHELGLPGKDHDNPAAIDPLSALLNEGPIVNSILPRKPLLQILSKHQLRPNKAEWGILLDLYCDDVHPLYPFLHLPSLRRSYTQIIDQDDLNITGTDYFSQVLICLALGRCTTSVRAETSEGTQSSGWAFYTAALEYMGEVFDPFRETSSGLPRLQVLTLIIIYLIRIDANERAQKVLSLTIVRAQHLGLHREVVLKSAPKFAAECSRRLWWCLYSLDRRVALDIGQPFLIQDINTDTKLPLLLSEEGLETLYHGSATSSPIAETHVSNETDDDCRSPIAYLISMTGYSKIVGKAWNELYQAHCMDRASDPALTGSFEDLLALWKDGLPPSLSCDEMSPHEHQPCDAPVSSSQMKNKFLLHIRMLWLRIILRKPLRSRSSPIAWIHNFDNESVCISLADRIISFYSRIFDKYRIYTFPFIQYLLGAASTILGLIIKVPVFRSRHTNSLVQAAQMMTTFCNRTWVSGKTLRSVKRFTDMMANVVNQNSLRTLRPQSTKNCDSMTLNGTLSVASGQSPMDGHDQNTSSLAGGMITRLTPTDNGRDSSYTDAERTIGPHHPTHAAEGDASYLHTLTSSSYDFLNVPNFVSGLDAFSSLAPDLERLVTSDYPFEKSVSDRNLLLGSGDIIYDEIAGALY</sequence>
<dbReference type="GO" id="GO:0006351">
    <property type="term" value="P:DNA-templated transcription"/>
    <property type="evidence" value="ECO:0007669"/>
    <property type="project" value="InterPro"/>
</dbReference>
<evidence type="ECO:0000256" key="7">
    <source>
        <dbReference type="SAM" id="Phobius"/>
    </source>
</evidence>
<dbReference type="CDD" id="cd12148">
    <property type="entry name" value="fungal_TF_MHR"/>
    <property type="match status" value="1"/>
</dbReference>
<evidence type="ECO:0000256" key="2">
    <source>
        <dbReference type="ARBA" id="ARBA00023015"/>
    </source>
</evidence>
<proteinExistence type="predicted"/>
<protein>
    <recommendedName>
        <fullName evidence="8">Zn(2)-C6 fungal-type domain-containing protein</fullName>
    </recommendedName>
</protein>
<evidence type="ECO:0000313" key="9">
    <source>
        <dbReference type="EMBL" id="OOQ91332.1"/>
    </source>
</evidence>
<dbReference type="GO" id="GO:0003677">
    <property type="term" value="F:DNA binding"/>
    <property type="evidence" value="ECO:0007669"/>
    <property type="project" value="UniProtKB-KW"/>
</dbReference>
<dbReference type="PANTHER" id="PTHR46910">
    <property type="entry name" value="TRANSCRIPTION FACTOR PDR1"/>
    <property type="match status" value="1"/>
</dbReference>
<keyword evidence="1" id="KW-0479">Metal-binding</keyword>
<gene>
    <name evidence="9" type="ORF">PEBR_00320</name>
</gene>
<dbReference type="InterPro" id="IPR050987">
    <property type="entry name" value="AtrR-like"/>
</dbReference>
<dbReference type="Pfam" id="PF04082">
    <property type="entry name" value="Fungal_trans"/>
    <property type="match status" value="1"/>
</dbReference>
<dbReference type="GO" id="GO:0008270">
    <property type="term" value="F:zinc ion binding"/>
    <property type="evidence" value="ECO:0007669"/>
    <property type="project" value="InterPro"/>
</dbReference>
<evidence type="ECO:0000256" key="1">
    <source>
        <dbReference type="ARBA" id="ARBA00022723"/>
    </source>
</evidence>
<dbReference type="InterPro" id="IPR036864">
    <property type="entry name" value="Zn2-C6_fun-type_DNA-bd_sf"/>
</dbReference>
<keyword evidence="7" id="KW-1133">Transmembrane helix</keyword>
<dbReference type="PROSITE" id="PS50048">
    <property type="entry name" value="ZN2_CY6_FUNGAL_2"/>
    <property type="match status" value="1"/>
</dbReference>
<feature type="region of interest" description="Disordered" evidence="6">
    <location>
        <begin position="64"/>
        <end position="99"/>
    </location>
</feature>
<keyword evidence="4" id="KW-0804">Transcription</keyword>
<dbReference type="PROSITE" id="PS00463">
    <property type="entry name" value="ZN2_CY6_FUNGAL_1"/>
    <property type="match status" value="1"/>
</dbReference>
<evidence type="ECO:0000256" key="3">
    <source>
        <dbReference type="ARBA" id="ARBA00023125"/>
    </source>
</evidence>
<dbReference type="CDD" id="cd00067">
    <property type="entry name" value="GAL4"/>
    <property type="match status" value="1"/>
</dbReference>
<feature type="region of interest" description="Disordered" evidence="6">
    <location>
        <begin position="697"/>
        <end position="749"/>
    </location>
</feature>
<feature type="region of interest" description="Disordered" evidence="6">
    <location>
        <begin position="1"/>
        <end position="25"/>
    </location>
</feature>
<keyword evidence="3" id="KW-0238">DNA-binding</keyword>
<evidence type="ECO:0000256" key="6">
    <source>
        <dbReference type="SAM" id="MobiDB-lite"/>
    </source>
</evidence>
<feature type="compositionally biased region" description="Pro residues" evidence="6">
    <location>
        <begin position="9"/>
        <end position="20"/>
    </location>
</feature>
<comment type="caution">
    <text evidence="9">The sequence shown here is derived from an EMBL/GenBank/DDBJ whole genome shotgun (WGS) entry which is preliminary data.</text>
</comment>
<dbReference type="SUPFAM" id="SSF57701">
    <property type="entry name" value="Zn2/Cys6 DNA-binding domain"/>
    <property type="match status" value="1"/>
</dbReference>
<feature type="transmembrane region" description="Helical" evidence="7">
    <location>
        <begin position="601"/>
        <end position="622"/>
    </location>
</feature>
<feature type="region of interest" description="Disordered" evidence="6">
    <location>
        <begin position="121"/>
        <end position="170"/>
    </location>
</feature>
<keyword evidence="7" id="KW-0472">Membrane</keyword>
<dbReference type="AlphaFoldDB" id="A0A1S9S0T4"/>
<feature type="domain" description="Zn(2)-C6 fungal-type" evidence="8">
    <location>
        <begin position="31"/>
        <end position="60"/>
    </location>
</feature>
<dbReference type="Proteomes" id="UP000190744">
    <property type="component" value="Unassembled WGS sequence"/>
</dbReference>
<keyword evidence="2" id="KW-0805">Transcription regulation</keyword>
<dbReference type="SMART" id="SM00066">
    <property type="entry name" value="GAL4"/>
    <property type="match status" value="1"/>
</dbReference>